<organism evidence="1 2">
    <name type="scientific">Pisum sativum</name>
    <name type="common">Garden pea</name>
    <name type="synonym">Lathyrus oleraceus</name>
    <dbReference type="NCBI Taxonomy" id="3888"/>
    <lineage>
        <taxon>Eukaryota</taxon>
        <taxon>Viridiplantae</taxon>
        <taxon>Streptophyta</taxon>
        <taxon>Embryophyta</taxon>
        <taxon>Tracheophyta</taxon>
        <taxon>Spermatophyta</taxon>
        <taxon>Magnoliopsida</taxon>
        <taxon>eudicotyledons</taxon>
        <taxon>Gunneridae</taxon>
        <taxon>Pentapetalae</taxon>
        <taxon>rosids</taxon>
        <taxon>fabids</taxon>
        <taxon>Fabales</taxon>
        <taxon>Fabaceae</taxon>
        <taxon>Papilionoideae</taxon>
        <taxon>50 kb inversion clade</taxon>
        <taxon>NPAAA clade</taxon>
        <taxon>Hologalegina</taxon>
        <taxon>IRL clade</taxon>
        <taxon>Fabeae</taxon>
        <taxon>Lathyrus</taxon>
    </lineage>
</organism>
<evidence type="ECO:0000313" key="1">
    <source>
        <dbReference type="EMBL" id="KAI5426100.1"/>
    </source>
</evidence>
<dbReference type="EMBL" id="JAMSHJ010000003">
    <property type="protein sequence ID" value="KAI5426100.1"/>
    <property type="molecule type" value="Genomic_DNA"/>
</dbReference>
<evidence type="ECO:0000313" key="2">
    <source>
        <dbReference type="Proteomes" id="UP001058974"/>
    </source>
</evidence>
<dbReference type="Proteomes" id="UP001058974">
    <property type="component" value="Chromosome 3"/>
</dbReference>
<keyword evidence="2" id="KW-1185">Reference proteome</keyword>
<proteinExistence type="predicted"/>
<reference evidence="1 2" key="1">
    <citation type="journal article" date="2022" name="Nat. Genet.">
        <title>Improved pea reference genome and pan-genome highlight genomic features and evolutionary characteristics.</title>
        <authorList>
            <person name="Yang T."/>
            <person name="Liu R."/>
            <person name="Luo Y."/>
            <person name="Hu S."/>
            <person name="Wang D."/>
            <person name="Wang C."/>
            <person name="Pandey M.K."/>
            <person name="Ge S."/>
            <person name="Xu Q."/>
            <person name="Li N."/>
            <person name="Li G."/>
            <person name="Huang Y."/>
            <person name="Saxena R.K."/>
            <person name="Ji Y."/>
            <person name="Li M."/>
            <person name="Yan X."/>
            <person name="He Y."/>
            <person name="Liu Y."/>
            <person name="Wang X."/>
            <person name="Xiang C."/>
            <person name="Varshney R.K."/>
            <person name="Ding H."/>
            <person name="Gao S."/>
            <person name="Zong X."/>
        </authorList>
    </citation>
    <scope>NUCLEOTIDE SEQUENCE [LARGE SCALE GENOMIC DNA]</scope>
    <source>
        <strain evidence="1 2">cv. Zhongwan 6</strain>
    </source>
</reference>
<sequence length="310" mass="34805">MRDSNYVNGDSSFSSKPSVQLAFDVRNEETKRFEKAYVGKVLEPGSTYNIHRIFHSKVYFTLKVTHLGVNLFLLKEDVEGELEALVFVEAKYWLSQWFSEVRLWKVDGEEEDEEEGSQGYFSDGISQKIFDDVGVSSVVPSVSDKANSPRLLKKGVKSKVLLGLSEDLASGEDLSAHNENPIVSFTGLVQEQWVKQLKGAVEGGRGREMVDFCRIIEELNCVDVPVIVRIEVQSLSDSTNVGLIIKSLRGLSRKNGSLTRFWEETDLKVEEVVKELNELDFQACKSVVFPKGDLAKKRDLASKAVWNLST</sequence>
<name>A0A9D4XVT9_PEA</name>
<accession>A0A9D4XVT9</accession>
<comment type="caution">
    <text evidence="1">The sequence shown here is derived from an EMBL/GenBank/DDBJ whole genome shotgun (WGS) entry which is preliminary data.</text>
</comment>
<dbReference type="Gramene" id="Psat03G0178900-T1">
    <property type="protein sequence ID" value="KAI5426100.1"/>
    <property type="gene ID" value="KIW84_031789"/>
</dbReference>
<gene>
    <name evidence="1" type="ORF">KIW84_031789</name>
</gene>
<protein>
    <submittedName>
        <fullName evidence="1">Uncharacterized protein</fullName>
    </submittedName>
</protein>
<dbReference type="AlphaFoldDB" id="A0A9D4XVT9"/>